<comment type="subcellular location">
    <subcellularLocation>
        <location evidence="1 7">Cell membrane</location>
        <topology evidence="1 7">Multi-pass membrane protein</topology>
    </subcellularLocation>
</comment>
<gene>
    <name evidence="9" type="ORF">LKD71_12110</name>
</gene>
<dbReference type="GO" id="GO:0055085">
    <property type="term" value="P:transmembrane transport"/>
    <property type="evidence" value="ECO:0007669"/>
    <property type="project" value="InterPro"/>
</dbReference>
<keyword evidence="4 7" id="KW-0812">Transmembrane</keyword>
<dbReference type="GO" id="GO:0005886">
    <property type="term" value="C:plasma membrane"/>
    <property type="evidence" value="ECO:0007669"/>
    <property type="project" value="UniProtKB-SubCell"/>
</dbReference>
<feature type="transmembrane region" description="Helical" evidence="7">
    <location>
        <begin position="21"/>
        <end position="45"/>
    </location>
</feature>
<keyword evidence="10" id="KW-1185">Reference proteome</keyword>
<dbReference type="AlphaFoldDB" id="A0AAE3DTT3"/>
<dbReference type="PANTHER" id="PTHR43227:SF11">
    <property type="entry name" value="BLL4140 PROTEIN"/>
    <property type="match status" value="1"/>
</dbReference>
<protein>
    <submittedName>
        <fullName evidence="9">ABC transporter permease subunit</fullName>
    </submittedName>
</protein>
<name>A0AAE3DTT3_9FIRM</name>
<feature type="transmembrane region" description="Helical" evidence="7">
    <location>
        <begin position="274"/>
        <end position="299"/>
    </location>
</feature>
<keyword evidence="3" id="KW-1003">Cell membrane</keyword>
<keyword evidence="6 7" id="KW-0472">Membrane</keyword>
<evidence type="ECO:0000256" key="6">
    <source>
        <dbReference type="ARBA" id="ARBA00023136"/>
    </source>
</evidence>
<reference evidence="9 10" key="1">
    <citation type="submission" date="2021-10" db="EMBL/GenBank/DDBJ databases">
        <title>Anaerobic single-cell dispensing facilitates the cultivation of human gut bacteria.</title>
        <authorList>
            <person name="Afrizal A."/>
        </authorList>
    </citation>
    <scope>NUCLEOTIDE SEQUENCE [LARGE SCALE GENOMIC DNA]</scope>
    <source>
        <strain evidence="9 10">CLA-AA-H277</strain>
    </source>
</reference>
<dbReference type="PANTHER" id="PTHR43227">
    <property type="entry name" value="BLL4140 PROTEIN"/>
    <property type="match status" value="1"/>
</dbReference>
<dbReference type="InterPro" id="IPR050809">
    <property type="entry name" value="UgpAE/MalFG_permease"/>
</dbReference>
<dbReference type="InterPro" id="IPR000515">
    <property type="entry name" value="MetI-like"/>
</dbReference>
<dbReference type="PROSITE" id="PS50928">
    <property type="entry name" value="ABC_TM1"/>
    <property type="match status" value="1"/>
</dbReference>
<dbReference type="RefSeq" id="WP_178044853.1">
    <property type="nucleotide sequence ID" value="NZ_JAJEPR010000021.1"/>
</dbReference>
<dbReference type="EMBL" id="JAJEPR010000021">
    <property type="protein sequence ID" value="MCC2190537.1"/>
    <property type="molecule type" value="Genomic_DNA"/>
</dbReference>
<evidence type="ECO:0000256" key="1">
    <source>
        <dbReference type="ARBA" id="ARBA00004651"/>
    </source>
</evidence>
<evidence type="ECO:0000256" key="4">
    <source>
        <dbReference type="ARBA" id="ARBA00022692"/>
    </source>
</evidence>
<dbReference type="Gene3D" id="1.10.3720.10">
    <property type="entry name" value="MetI-like"/>
    <property type="match status" value="1"/>
</dbReference>
<evidence type="ECO:0000256" key="2">
    <source>
        <dbReference type="ARBA" id="ARBA00022448"/>
    </source>
</evidence>
<evidence type="ECO:0000256" key="7">
    <source>
        <dbReference type="RuleBase" id="RU363032"/>
    </source>
</evidence>
<sequence length="308" mass="34585">MARSKTVTVAPARKPKKQYKLLFMVLPFMVLVLLFNYVPIFGWIYSVFDYVPGVPILECDFMGLDYFKMIMKDANVIRALKNTFIFAGISIILTPLPMIFAILLNEIKSGPVRKFVQTFTTLPNFISWVIIFSLAFSLFSTDGLMTSVITKITGAEQAQSVLSSKGSVYWFQTFLAQWKTLGWNSIIYLAAIAGIDQQQYEAAKVDGAGYFRCAWHVTVPAMMETYVVLFILNVGNFLNTGYEQYMLFKNAVTAPAIEVLDLYVYRIGLENMDYSYGVAISIVKSIVSVALVVIANMVAKKIRGNTVI</sequence>
<evidence type="ECO:0000313" key="10">
    <source>
        <dbReference type="Proteomes" id="UP001197875"/>
    </source>
</evidence>
<evidence type="ECO:0000256" key="5">
    <source>
        <dbReference type="ARBA" id="ARBA00022989"/>
    </source>
</evidence>
<keyword evidence="2 7" id="KW-0813">Transport</keyword>
<proteinExistence type="inferred from homology"/>
<evidence type="ECO:0000313" key="9">
    <source>
        <dbReference type="EMBL" id="MCC2190537.1"/>
    </source>
</evidence>
<dbReference type="SUPFAM" id="SSF161098">
    <property type="entry name" value="MetI-like"/>
    <property type="match status" value="1"/>
</dbReference>
<keyword evidence="5 7" id="KW-1133">Transmembrane helix</keyword>
<accession>A0AAE3DTT3</accession>
<feature type="transmembrane region" description="Helical" evidence="7">
    <location>
        <begin position="84"/>
        <end position="104"/>
    </location>
</feature>
<dbReference type="InterPro" id="IPR035906">
    <property type="entry name" value="MetI-like_sf"/>
</dbReference>
<feature type="transmembrane region" description="Helical" evidence="7">
    <location>
        <begin position="125"/>
        <end position="149"/>
    </location>
</feature>
<feature type="transmembrane region" description="Helical" evidence="7">
    <location>
        <begin position="169"/>
        <end position="192"/>
    </location>
</feature>
<organism evidence="9 10">
    <name type="scientific">Fusicatenibacter faecihominis</name>
    <dbReference type="NCBI Taxonomy" id="2881276"/>
    <lineage>
        <taxon>Bacteria</taxon>
        <taxon>Bacillati</taxon>
        <taxon>Bacillota</taxon>
        <taxon>Clostridia</taxon>
        <taxon>Lachnospirales</taxon>
        <taxon>Lachnospiraceae</taxon>
        <taxon>Fusicatenibacter</taxon>
    </lineage>
</organism>
<dbReference type="Proteomes" id="UP001197875">
    <property type="component" value="Unassembled WGS sequence"/>
</dbReference>
<dbReference type="CDD" id="cd06261">
    <property type="entry name" value="TM_PBP2"/>
    <property type="match status" value="1"/>
</dbReference>
<feature type="domain" description="ABC transmembrane type-1" evidence="8">
    <location>
        <begin position="80"/>
        <end position="295"/>
    </location>
</feature>
<evidence type="ECO:0000259" key="8">
    <source>
        <dbReference type="PROSITE" id="PS50928"/>
    </source>
</evidence>
<evidence type="ECO:0000256" key="3">
    <source>
        <dbReference type="ARBA" id="ARBA00022475"/>
    </source>
</evidence>
<feature type="transmembrane region" description="Helical" evidence="7">
    <location>
        <begin position="213"/>
        <end position="232"/>
    </location>
</feature>
<comment type="caution">
    <text evidence="9">The sequence shown here is derived from an EMBL/GenBank/DDBJ whole genome shotgun (WGS) entry which is preliminary data.</text>
</comment>
<dbReference type="Pfam" id="PF00528">
    <property type="entry name" value="BPD_transp_1"/>
    <property type="match status" value="1"/>
</dbReference>
<comment type="similarity">
    <text evidence="7">Belongs to the binding-protein-dependent transport system permease family.</text>
</comment>